<protein>
    <submittedName>
        <fullName evidence="4">Unannotated protein</fullName>
    </submittedName>
</protein>
<reference evidence="4" key="1">
    <citation type="submission" date="2020-05" db="EMBL/GenBank/DDBJ databases">
        <authorList>
            <person name="Chiriac C."/>
            <person name="Salcher M."/>
            <person name="Ghai R."/>
            <person name="Kavagutti S V."/>
        </authorList>
    </citation>
    <scope>NUCLEOTIDE SEQUENCE</scope>
</reference>
<dbReference type="InterPro" id="IPR000667">
    <property type="entry name" value="Peptidase_S13"/>
</dbReference>
<accession>A0A6J6P582</accession>
<organism evidence="4">
    <name type="scientific">freshwater metagenome</name>
    <dbReference type="NCBI Taxonomy" id="449393"/>
    <lineage>
        <taxon>unclassified sequences</taxon>
        <taxon>metagenomes</taxon>
        <taxon>ecological metagenomes</taxon>
    </lineage>
</organism>
<dbReference type="Pfam" id="PF02113">
    <property type="entry name" value="Peptidase_S13"/>
    <property type="match status" value="1"/>
</dbReference>
<dbReference type="InterPro" id="IPR012338">
    <property type="entry name" value="Beta-lactam/transpept-like"/>
</dbReference>
<evidence type="ECO:0000256" key="2">
    <source>
        <dbReference type="ARBA" id="ARBA00022801"/>
    </source>
</evidence>
<evidence type="ECO:0000256" key="3">
    <source>
        <dbReference type="SAM" id="MobiDB-lite"/>
    </source>
</evidence>
<evidence type="ECO:0000313" key="4">
    <source>
        <dbReference type="EMBL" id="CAB4691554.1"/>
    </source>
</evidence>
<comment type="similarity">
    <text evidence="1">Belongs to the peptidase S13 family.</text>
</comment>
<dbReference type="GO" id="GO:0004185">
    <property type="term" value="F:serine-type carboxypeptidase activity"/>
    <property type="evidence" value="ECO:0007669"/>
    <property type="project" value="InterPro"/>
</dbReference>
<sequence length="271" mass="28965">MLDSTLFSGPSWEPTWERSEQTQGYMSEVTALQVDGDRKNPASATSTRSTTPVANAGKYFKTALGTSAAAAVVSEAKMPAGMKQIASVYSQPISQWVKYMLLTSDNTQAEYLARLVSLKQGFDGSFNSLNAAIKMGLNATMLSSANLTIKDGSGLSDFNSITPKYLAQFSKLVLSGVGNYAVIYQGLPIANESGSLASRFNKENLDAAGKIIAKTGWIKRGYTLSGIIKSKDGVDLVFAVYAHGKVDDTTKLAIDNFVTAVYRCGDSLSNN</sequence>
<feature type="region of interest" description="Disordered" evidence="3">
    <location>
        <begin position="1"/>
        <end position="22"/>
    </location>
</feature>
<dbReference type="AlphaFoldDB" id="A0A6J6P582"/>
<dbReference type="PANTHER" id="PTHR30023">
    <property type="entry name" value="D-ALANYL-D-ALANINE CARBOXYPEPTIDASE"/>
    <property type="match status" value="1"/>
</dbReference>
<dbReference type="EMBL" id="CAEZXK010000030">
    <property type="protein sequence ID" value="CAB4691554.1"/>
    <property type="molecule type" value="Genomic_DNA"/>
</dbReference>
<dbReference type="GO" id="GO:0000270">
    <property type="term" value="P:peptidoglycan metabolic process"/>
    <property type="evidence" value="ECO:0007669"/>
    <property type="project" value="TreeGrafter"/>
</dbReference>
<dbReference type="GO" id="GO:0006508">
    <property type="term" value="P:proteolysis"/>
    <property type="evidence" value="ECO:0007669"/>
    <property type="project" value="InterPro"/>
</dbReference>
<dbReference type="SUPFAM" id="SSF56601">
    <property type="entry name" value="beta-lactamase/transpeptidase-like"/>
    <property type="match status" value="1"/>
</dbReference>
<proteinExistence type="inferred from homology"/>
<name>A0A6J6P582_9ZZZZ</name>
<gene>
    <name evidence="4" type="ORF">UFOPK2370_00995</name>
</gene>
<dbReference type="PANTHER" id="PTHR30023:SF0">
    <property type="entry name" value="PENICILLIN-SENSITIVE CARBOXYPEPTIDASE A"/>
    <property type="match status" value="1"/>
</dbReference>
<dbReference type="Gene3D" id="3.40.710.10">
    <property type="entry name" value="DD-peptidase/beta-lactamase superfamily"/>
    <property type="match status" value="1"/>
</dbReference>
<keyword evidence="2" id="KW-0378">Hydrolase</keyword>
<dbReference type="PRINTS" id="PR00922">
    <property type="entry name" value="DADACBPTASE3"/>
</dbReference>
<evidence type="ECO:0000256" key="1">
    <source>
        <dbReference type="ARBA" id="ARBA00006096"/>
    </source>
</evidence>